<evidence type="ECO:0000259" key="7">
    <source>
        <dbReference type="Pfam" id="PF04592"/>
    </source>
</evidence>
<evidence type="ECO:0000256" key="6">
    <source>
        <dbReference type="SAM" id="MobiDB-lite"/>
    </source>
</evidence>
<dbReference type="InterPro" id="IPR037941">
    <property type="entry name" value="SeP"/>
</dbReference>
<keyword evidence="2" id="KW-0964">Secreted</keyword>
<dbReference type="PANTHER" id="PTHR10105">
    <property type="entry name" value="SELENOPROTEIN P"/>
    <property type="match status" value="1"/>
</dbReference>
<evidence type="ECO:0000256" key="3">
    <source>
        <dbReference type="ARBA" id="ARBA00022729"/>
    </source>
</evidence>
<dbReference type="GO" id="GO:0001887">
    <property type="term" value="P:selenium compound metabolic process"/>
    <property type="evidence" value="ECO:0007669"/>
    <property type="project" value="TreeGrafter"/>
</dbReference>
<feature type="compositionally biased region" description="Acidic residues" evidence="6">
    <location>
        <begin position="364"/>
        <end position="377"/>
    </location>
</feature>
<dbReference type="GO" id="GO:0005576">
    <property type="term" value="C:extracellular region"/>
    <property type="evidence" value="ECO:0007669"/>
    <property type="project" value="UniProtKB-SubCell"/>
</dbReference>
<keyword evidence="3" id="KW-0732">Signal</keyword>
<name>A0A915JWU9_ROMCU</name>
<organism evidence="8 9">
    <name type="scientific">Romanomermis culicivorax</name>
    <name type="common">Nematode worm</name>
    <dbReference type="NCBI Taxonomy" id="13658"/>
    <lineage>
        <taxon>Eukaryota</taxon>
        <taxon>Metazoa</taxon>
        <taxon>Ecdysozoa</taxon>
        <taxon>Nematoda</taxon>
        <taxon>Enoplea</taxon>
        <taxon>Dorylaimia</taxon>
        <taxon>Mermithida</taxon>
        <taxon>Mermithoidea</taxon>
        <taxon>Mermithidae</taxon>
        <taxon>Romanomermis</taxon>
    </lineage>
</organism>
<evidence type="ECO:0000256" key="4">
    <source>
        <dbReference type="ARBA" id="ARBA00022933"/>
    </source>
</evidence>
<reference evidence="9" key="1">
    <citation type="submission" date="2022-11" db="UniProtKB">
        <authorList>
            <consortium name="WormBaseParasite"/>
        </authorList>
    </citation>
    <scope>IDENTIFICATION</scope>
</reference>
<dbReference type="AlphaFoldDB" id="A0A915JWU9"/>
<keyword evidence="5" id="KW-0325">Glycoprotein</keyword>
<evidence type="ECO:0000256" key="5">
    <source>
        <dbReference type="ARBA" id="ARBA00023180"/>
    </source>
</evidence>
<feature type="domain" description="Selenoprotein P N-terminal" evidence="7">
    <location>
        <begin position="1"/>
        <end position="137"/>
    </location>
</feature>
<feature type="region of interest" description="Disordered" evidence="6">
    <location>
        <begin position="360"/>
        <end position="385"/>
    </location>
</feature>
<evidence type="ECO:0000313" key="9">
    <source>
        <dbReference type="WBParaSite" id="nRc.2.0.1.t30900-RA"/>
    </source>
</evidence>
<dbReference type="PANTHER" id="PTHR10105:SF2">
    <property type="entry name" value="AGAP003297-PA"/>
    <property type="match status" value="1"/>
</dbReference>
<evidence type="ECO:0000313" key="8">
    <source>
        <dbReference type="Proteomes" id="UP000887565"/>
    </source>
</evidence>
<dbReference type="Pfam" id="PF04592">
    <property type="entry name" value="SelP_N"/>
    <property type="match status" value="1"/>
</dbReference>
<dbReference type="GO" id="GO:0008430">
    <property type="term" value="F:selenium binding"/>
    <property type="evidence" value="ECO:0007669"/>
    <property type="project" value="InterPro"/>
</dbReference>
<keyword evidence="8" id="KW-1185">Reference proteome</keyword>
<comment type="subcellular location">
    <subcellularLocation>
        <location evidence="1">Secreted</location>
    </subcellularLocation>
</comment>
<dbReference type="InterPro" id="IPR007671">
    <property type="entry name" value="Selenoprotein-P_N"/>
</dbReference>
<evidence type="ECO:0000256" key="1">
    <source>
        <dbReference type="ARBA" id="ARBA00004613"/>
    </source>
</evidence>
<accession>A0A915JWU9</accession>
<dbReference type="WBParaSite" id="nRc.2.0.1.t30900-RA">
    <property type="protein sequence ID" value="nRc.2.0.1.t30900-RA"/>
    <property type="gene ID" value="nRc.2.0.1.g30900"/>
</dbReference>
<protein>
    <submittedName>
        <fullName evidence="9">Selenoprotein P N-terminal domain-containing protein</fullName>
    </submittedName>
</protein>
<proteinExistence type="predicted"/>
<dbReference type="Proteomes" id="UP000887565">
    <property type="component" value="Unplaced"/>
</dbReference>
<sequence>MKEHLGKVTLVALLELQCDFCKNQINSLERLLEYIKQHLDSQTRIVIIAPANESSTVVNHYQNSLATQGFTIVQESRSQFLWSLLGGCNNDFFIYDKCGRLNFHIPHPQSLTYYHYTINSLYDVHRRQSCGPCEHEMPDKRPNFYLDPSLSSPKRPQIQNFSVLGAEQQVKAWINSLPSANRTPEQLGVRINTPSSLPNTYYQHYDRRFSTSTQRTAVSKPSIRHRKPFCNCNLKNEVESGLRSIMEVQRGLYKKTGGLTQPPLDEKVIHRQRVRNKKFRTTTLSYAVSKSTIRNFVDALTTTDREQTEVDDYFLDDENSTLLDGIATASVPFVIEETTAQIQKPNAFTEPTQFKELQHVHNDESDEHEPEEGDEQLDPTGEDHFDEMPFVTASAELSAKSYKSESAISPNIITSRQFYDITIFSGIHISIAAKDCLDVLTQKRFVISTGFLFSSDKKPTTIKQQRTQIMKKNQEKAKALEAERYANNSDYASLIINGTASACTSFSDLFCLSAQNHKTTFHPCCYKGVYLTSVCTPTKCSTKTYPICCFQKFQQLSFFDFSLLPFSSSWFKSLPLFESSLPDETSGFWFYRLLLIFGI</sequence>
<evidence type="ECO:0000256" key="2">
    <source>
        <dbReference type="ARBA" id="ARBA00022525"/>
    </source>
</evidence>
<keyword evidence="4" id="KW-0712">Selenocysteine</keyword>